<dbReference type="Proteomes" id="UP000095300">
    <property type="component" value="Unassembled WGS sequence"/>
</dbReference>
<evidence type="ECO:0008006" key="4">
    <source>
        <dbReference type="Google" id="ProtNLM"/>
    </source>
</evidence>
<dbReference type="Pfam" id="PF03564">
    <property type="entry name" value="DUF1759"/>
    <property type="match status" value="1"/>
</dbReference>
<keyword evidence="3" id="KW-1185">Reference proteome</keyword>
<evidence type="ECO:0000313" key="3">
    <source>
        <dbReference type="Proteomes" id="UP000095300"/>
    </source>
</evidence>
<dbReference type="InterPro" id="IPR005312">
    <property type="entry name" value="DUF1759"/>
</dbReference>
<reference evidence="2" key="1">
    <citation type="submission" date="2020-05" db="UniProtKB">
        <authorList>
            <consortium name="EnsemblMetazoa"/>
        </authorList>
    </citation>
    <scope>IDENTIFICATION</scope>
    <source>
        <strain evidence="2">USDA</strain>
    </source>
</reference>
<dbReference type="OrthoDB" id="10070653at2759"/>
<evidence type="ECO:0000256" key="1">
    <source>
        <dbReference type="SAM" id="MobiDB-lite"/>
    </source>
</evidence>
<feature type="compositionally biased region" description="Polar residues" evidence="1">
    <location>
        <begin position="366"/>
        <end position="382"/>
    </location>
</feature>
<protein>
    <recommendedName>
        <fullName evidence="4">Gag protein</fullName>
    </recommendedName>
</protein>
<feature type="region of interest" description="Disordered" evidence="1">
    <location>
        <begin position="414"/>
        <end position="433"/>
    </location>
</feature>
<dbReference type="STRING" id="35570.A0A1I8Q1E3"/>
<proteinExistence type="predicted"/>
<feature type="region of interest" description="Disordered" evidence="1">
    <location>
        <begin position="342"/>
        <end position="388"/>
    </location>
</feature>
<dbReference type="AlphaFoldDB" id="A0A1I8Q1E3"/>
<dbReference type="VEuPathDB" id="VectorBase:SCAU012981"/>
<evidence type="ECO:0000313" key="2">
    <source>
        <dbReference type="EnsemblMetazoa" id="SCAU012981-PB"/>
    </source>
</evidence>
<name>A0A1I8Q1E3_STOCA</name>
<gene>
    <name evidence="2" type="primary">106091766</name>
</gene>
<accession>A0A1I8Q1E3</accession>
<organism evidence="2 3">
    <name type="scientific">Stomoxys calcitrans</name>
    <name type="common">Stable fly</name>
    <name type="synonym">Conops calcitrans</name>
    <dbReference type="NCBI Taxonomy" id="35570"/>
    <lineage>
        <taxon>Eukaryota</taxon>
        <taxon>Metazoa</taxon>
        <taxon>Ecdysozoa</taxon>
        <taxon>Arthropoda</taxon>
        <taxon>Hexapoda</taxon>
        <taxon>Insecta</taxon>
        <taxon>Pterygota</taxon>
        <taxon>Neoptera</taxon>
        <taxon>Endopterygota</taxon>
        <taxon>Diptera</taxon>
        <taxon>Brachycera</taxon>
        <taxon>Muscomorpha</taxon>
        <taxon>Muscoidea</taxon>
        <taxon>Muscidae</taxon>
        <taxon>Stomoxys</taxon>
    </lineage>
</organism>
<dbReference type="PANTHER" id="PTHR22954">
    <property type="entry name" value="RETROVIRAL PROTEASE-RELATED"/>
    <property type="match status" value="1"/>
</dbReference>
<dbReference type="EnsemblMetazoa" id="SCAU012981-RB">
    <property type="protein sequence ID" value="SCAU012981-PB"/>
    <property type="gene ID" value="SCAU012981"/>
</dbReference>
<sequence length="433" mass="50070">MFFSANLRSAPCKTFNMDEDKNVADSQEMQKAIQRRDLLKGSMKRILAFVQNPPANISSELIKTRLSRLEDVWKEFTENTEALYQFKNEKDYVDPEEDYYEYEDMYMNAKSLFNSLIPKQTDDQLIVDKQSTLITQLLERISKLESTGNSNVQQPREEDDFPQIVIKPFDGNYNEWPMFENLFNSALDTKPDWKDIQKFKYLKTLLRGNASNVVQNIPVNDEAFTAAWKSLKEHFDRPRLVANFHIQTFLNHPALKNFNSKEIRSICGVAGEVIRALDSIGETERDPWIIWILMTKLNSDIYTKWNEHTMKDPKPTVASFLNFLDQFCNELGSNDDHYYQKATGTKKEKHHQRSSSVQSIHRPAPVNSNGQATSDAPSTNNGAIARNRPQQRRQFYKNKSNQSNQAAAQILPMTPQFQPNSAPVFNPFKSYPI</sequence>
<dbReference type="PANTHER" id="PTHR22954:SF3">
    <property type="entry name" value="PROTEIN CBG08539"/>
    <property type="match status" value="1"/>
</dbReference>